<accession>A0A8S5P0A2</accession>
<name>A0A8S5P0A2_9CAUD</name>
<proteinExistence type="predicted"/>
<reference evidence="1" key="1">
    <citation type="journal article" date="2021" name="Proc. Natl. Acad. Sci. U.S.A.">
        <title>A Catalog of Tens of Thousands of Viruses from Human Metagenomes Reveals Hidden Associations with Chronic Diseases.</title>
        <authorList>
            <person name="Tisza M.J."/>
            <person name="Buck C.B."/>
        </authorList>
    </citation>
    <scope>NUCLEOTIDE SEQUENCE</scope>
    <source>
        <strain evidence="1">CtLnO19</strain>
    </source>
</reference>
<protein>
    <submittedName>
        <fullName evidence="1">Uncharacterized protein</fullName>
    </submittedName>
</protein>
<organism evidence="1">
    <name type="scientific">Myoviridae sp. ctLnO19</name>
    <dbReference type="NCBI Taxonomy" id="2825085"/>
    <lineage>
        <taxon>Viruses</taxon>
        <taxon>Duplodnaviria</taxon>
        <taxon>Heunggongvirae</taxon>
        <taxon>Uroviricota</taxon>
        <taxon>Caudoviricetes</taxon>
    </lineage>
</organism>
<dbReference type="EMBL" id="BK015301">
    <property type="protein sequence ID" value="DAE00394.1"/>
    <property type="molecule type" value="Genomic_DNA"/>
</dbReference>
<evidence type="ECO:0000313" key="1">
    <source>
        <dbReference type="EMBL" id="DAE00394.1"/>
    </source>
</evidence>
<sequence>MGSNEFNIGVEKRDELIVSFEKQVFDSILKSTTTEENVKQYIKNNQCEVVHAFDHRDANIAELDFRLLSEDGNTLIDHVVIVLRFIAVVNAITGNWKWEVKDGNDVAIDVANDLVKHIGNIVSPPCTGNVDEISPHDTSKDIGKVVEWYRSEFIELLDNLSNRAYEDKGFISLNSNFFTPSEGKRVFCLYISLIENDDINNTLFSHVSHLDIPVVNQYLVTGEIPSSFRQSVDEAVKEFMGYFKSKGWVKPEEENPLLQPPYDVNTTIEMMQAGGELPQDEPIPVNTPNVTTTGEVTPPLEVSFGQEEATDTVEPFMSEEKEDTGFSNVRYFRSYVEETTLHRDYPTLQEAYLTMIKQNYYRLLDSLSNLHGIVKKLYPHDWFINIDVDIATLTRLDKAVMMRLDVKYQVMDADNLPKLIADFKGNLGKIEVNGHVEINDTVITSRLIELVEKARVELDSLLK</sequence>